<dbReference type="GeneID" id="97555518"/>
<proteinExistence type="inferred from homology"/>
<comment type="subcellular location">
    <subcellularLocation>
        <location evidence="2">Spore coat</location>
    </subcellularLocation>
</comment>
<keyword evidence="5" id="KW-1185">Reference proteome</keyword>
<dbReference type="PANTHER" id="PTHR39183">
    <property type="entry name" value="SPORE COAT PROTEIN F-LIKE PROTEIN YHCQ"/>
    <property type="match status" value="1"/>
</dbReference>
<accession>A0A163MAK4</accession>
<dbReference type="InterPro" id="IPR012347">
    <property type="entry name" value="Ferritin-like"/>
</dbReference>
<name>A0A163MAK4_9BACL</name>
<comment type="caution">
    <text evidence="4">The sequence shown here is derived from an EMBL/GenBank/DDBJ whole genome shotgun (WGS) entry which is preliminary data.</text>
</comment>
<dbReference type="PANTHER" id="PTHR39183:SF1">
    <property type="entry name" value="SPORE COAT PROTEIN F-LIKE PROTEIN YHCQ"/>
    <property type="match status" value="1"/>
</dbReference>
<dbReference type="RefSeq" id="WP_063479637.1">
    <property type="nucleotide sequence ID" value="NZ_CP147845.1"/>
</dbReference>
<organism evidence="4 5">
    <name type="scientific">Paenibacillus glucanolyticus</name>
    <dbReference type="NCBI Taxonomy" id="59843"/>
    <lineage>
        <taxon>Bacteria</taxon>
        <taxon>Bacillati</taxon>
        <taxon>Bacillota</taxon>
        <taxon>Bacilli</taxon>
        <taxon>Bacillales</taxon>
        <taxon>Paenibacillaceae</taxon>
        <taxon>Paenibacillus</taxon>
    </lineage>
</organism>
<evidence type="ECO:0000313" key="5">
    <source>
        <dbReference type="Proteomes" id="UP000076796"/>
    </source>
</evidence>
<keyword evidence="1" id="KW-0749">Sporulation</keyword>
<evidence type="ECO:0000256" key="2">
    <source>
        <dbReference type="ARBA" id="ARBA00024325"/>
    </source>
</evidence>
<evidence type="ECO:0000256" key="1">
    <source>
        <dbReference type="ARBA" id="ARBA00022969"/>
    </source>
</evidence>
<dbReference type="EMBL" id="LWMH01000001">
    <property type="protein sequence ID" value="KZS48887.1"/>
    <property type="molecule type" value="Genomic_DNA"/>
</dbReference>
<dbReference type="AlphaFoldDB" id="A0A163MAK4"/>
<gene>
    <name evidence="4" type="ORF">AWU65_24615</name>
</gene>
<dbReference type="OrthoDB" id="1930261at2"/>
<evidence type="ECO:0000256" key="3">
    <source>
        <dbReference type="ARBA" id="ARBA00024344"/>
    </source>
</evidence>
<dbReference type="GO" id="GO:0030435">
    <property type="term" value="P:sporulation resulting in formation of a cellular spore"/>
    <property type="evidence" value="ECO:0007669"/>
    <property type="project" value="UniProtKB-KW"/>
</dbReference>
<comment type="similarity">
    <text evidence="3">Belongs to the CotF family.</text>
</comment>
<reference evidence="4" key="1">
    <citation type="journal article" date="2016" name="Genome Announc.">
        <title>Draft genomes of two strains of Paenibacillus glucanolyticus with capability to degrade lignocellulose.</title>
        <authorList>
            <person name="Mathews S.L."/>
            <person name="Pawlak J."/>
            <person name="Grunden A.M."/>
        </authorList>
    </citation>
    <scope>NUCLEOTIDE SEQUENCE [LARGE SCALE GENOMIC DNA]</scope>
    <source>
        <strain evidence="4">SLM1</strain>
    </source>
</reference>
<evidence type="ECO:0000313" key="4">
    <source>
        <dbReference type="EMBL" id="KZS48887.1"/>
    </source>
</evidence>
<dbReference type="Gene3D" id="1.20.1260.10">
    <property type="match status" value="1"/>
</dbReference>
<dbReference type="Pfam" id="PF07875">
    <property type="entry name" value="Coat_F"/>
    <property type="match status" value="1"/>
</dbReference>
<sequence length="107" mass="11913">MNPVLEYMTGMNKMTDDVIAMDFLATAKSGVRNLAMAVTECVTPEIKGVLERQLEQAIDTHEKITHYAIAKGLYHPFNVQEQFRVDIQQIETAQSIPLPSPAPSPVQ</sequence>
<protein>
    <submittedName>
        <fullName evidence="4">Spore gernimation protein GerQ</fullName>
    </submittedName>
</protein>
<dbReference type="InterPro" id="IPR012851">
    <property type="entry name" value="Spore_coat_CotF-like"/>
</dbReference>
<dbReference type="Proteomes" id="UP000076796">
    <property type="component" value="Unassembled WGS sequence"/>
</dbReference>